<dbReference type="FunFam" id="3.40.50.300:FF:000370">
    <property type="entry name" value="Structural maintenance of chromosomes 3"/>
    <property type="match status" value="1"/>
</dbReference>
<evidence type="ECO:0000256" key="9">
    <source>
        <dbReference type="SAM" id="Coils"/>
    </source>
</evidence>
<comment type="caution">
    <text evidence="12">The sequence shown here is derived from an EMBL/GenBank/DDBJ whole genome shotgun (WGS) entry which is preliminary data.</text>
</comment>
<feature type="compositionally biased region" description="Basic and acidic residues" evidence="10">
    <location>
        <begin position="906"/>
        <end position="916"/>
    </location>
</feature>
<organism evidence="12 13">
    <name type="scientific">Psilocybe cf. subviscida</name>
    <dbReference type="NCBI Taxonomy" id="2480587"/>
    <lineage>
        <taxon>Eukaryota</taxon>
        <taxon>Fungi</taxon>
        <taxon>Dikarya</taxon>
        <taxon>Basidiomycota</taxon>
        <taxon>Agaricomycotina</taxon>
        <taxon>Agaricomycetes</taxon>
        <taxon>Agaricomycetidae</taxon>
        <taxon>Agaricales</taxon>
        <taxon>Agaricineae</taxon>
        <taxon>Strophariaceae</taxon>
        <taxon>Psilocybe</taxon>
    </lineage>
</organism>
<accession>A0A8H5EX45</accession>
<dbReference type="GO" id="GO:0007059">
    <property type="term" value="P:chromosome segregation"/>
    <property type="evidence" value="ECO:0007669"/>
    <property type="project" value="UniProtKB-ARBA"/>
</dbReference>
<dbReference type="InterPro" id="IPR041741">
    <property type="entry name" value="SMC3_ABC_euk"/>
</dbReference>
<evidence type="ECO:0000256" key="2">
    <source>
        <dbReference type="ARBA" id="ARBA00005917"/>
    </source>
</evidence>
<keyword evidence="13" id="KW-1185">Reference proteome</keyword>
<comment type="subcellular location">
    <subcellularLocation>
        <location evidence="1 8">Nucleus</location>
    </subcellularLocation>
</comment>
<gene>
    <name evidence="12" type="ORF">D9619_007442</name>
</gene>
<dbReference type="Gene3D" id="3.30.70.1620">
    <property type="match status" value="1"/>
</dbReference>
<dbReference type="SMART" id="SM00968">
    <property type="entry name" value="SMC_hinge"/>
    <property type="match status" value="1"/>
</dbReference>
<dbReference type="InterPro" id="IPR024704">
    <property type="entry name" value="SMC"/>
</dbReference>
<keyword evidence="4" id="KW-0498">Mitosis</keyword>
<dbReference type="InterPro" id="IPR010935">
    <property type="entry name" value="SMC_hinge"/>
</dbReference>
<evidence type="ECO:0000313" key="13">
    <source>
        <dbReference type="Proteomes" id="UP000567179"/>
    </source>
</evidence>
<evidence type="ECO:0000256" key="1">
    <source>
        <dbReference type="ARBA" id="ARBA00004123"/>
    </source>
</evidence>
<sequence length="1203" mass="137631">MYIKTLTIQGFKSYRDQTQIEPFSPKHNVVVGRNGSGKSNFFAAIRFVLSDAYTSMSREERQALLHEGVSVTTTLSAFVEIVFDNSDNRFPTGHDEVILRRTIGLKKDEYSLDKKSASKADVMNLLESAGFSKSNPYYIVPQGRITALTNAKDHERLALLKEVAGTKVYEQRRTESLKIMADTDAKRDKISELLEFIESRLTELEEEKEELKEFQEKDKERRCMEYALYQRELEEVGEALMEIEEDHRTEVHGANVRREQFNEREKEVQDLETAISEARHALETVAQTRRDTQNELTDFIRSRTELECIVEDLRAANQNTGGRREDYEAELEEIEEKIAEKEAVLAELVPEWEEQRASESSEKRRLDEASAKLNSLFAKQGRATKFRTKAERDAFLKNEINAVGSYKANQEAALEVTQAELETTRRSQGEIDRQVSDAHEKVEDGRARAKEIGENMHTLKEQQAELMEKRKDLWREDTKLDSLVSRASDELRTAERSLGGMMDKDTGQGLRAVDNIAERYNLQGVFGPLYRLFEVVDTKFNTAVELTAGNSLFHIVVDTDETASKVLDVMLKEKTGRVTFMPLNRLNPKNPTPPNSQDAEPLIEKLKYDRKYEKAFQQVFGKTCVCRDLTIAAAYVKSHGVNTITLDGDKVDRKGALTGGYHDVRRSRIEAIRSVKTWRAKFDAEKARAQEVKASISKLEQEITQVSGKVTVLAGQQNQIRDSRERLGEESASLAVAREKLNARAERLQQDVDELETELSGLEAKLASYKTELTTPMTSGLTREEEQMIVDLGKEVETRRKSMLELSKHKNELEGRKNTVEIELKERLQRRREEIRSRLEALEEPEDAASSAGDLESRERELRSLNNSIQSMTKKLQAIDKEGEDLTSKVQERRTTLEKVQTAQTEDARTVSKQQKTTERYLAKRQMLMTRKDECNRNIRDLGVLPEEAFEKYVNEKLERLVKKLHTVNEGLKKFAHVNKKAFEQYTSFTKQRDTLLERREELDKSAESIEELVQVLDQRKDEAIERTFKQVAKNFEEVFEKLVPAGRGRLIIQRRIDQDDDVDDEAEDTQQSSVDNYTGVSIKVSFNSKVDEGLRIQQLSGGQKSLVALATVFAIQKCDPAPFYLFDEIDANLDAQYRTAVASMIQSLAPTAQFITTTFRPEMLVTADKFYGVLFNNQKVSSIRAIKREEAMEFVDQEAQAQ</sequence>
<proteinExistence type="inferred from homology"/>
<dbReference type="InterPro" id="IPR036277">
    <property type="entry name" value="SMC_hinge_sf"/>
</dbReference>
<dbReference type="AlphaFoldDB" id="A0A8H5EX45"/>
<dbReference type="GO" id="GO:0016887">
    <property type="term" value="F:ATP hydrolysis activity"/>
    <property type="evidence" value="ECO:0007669"/>
    <property type="project" value="InterPro"/>
</dbReference>
<keyword evidence="3" id="KW-0132">Cell division</keyword>
<reference evidence="12 13" key="1">
    <citation type="journal article" date="2020" name="ISME J.">
        <title>Uncovering the hidden diversity of litter-decomposition mechanisms in mushroom-forming fungi.</title>
        <authorList>
            <person name="Floudas D."/>
            <person name="Bentzer J."/>
            <person name="Ahren D."/>
            <person name="Johansson T."/>
            <person name="Persson P."/>
            <person name="Tunlid A."/>
        </authorList>
    </citation>
    <scope>NUCLEOTIDE SEQUENCE [LARGE SCALE GENOMIC DNA]</scope>
    <source>
        <strain evidence="12 13">CBS 101986</strain>
    </source>
</reference>
<evidence type="ECO:0000256" key="8">
    <source>
        <dbReference type="PIRNR" id="PIRNR005719"/>
    </source>
</evidence>
<dbReference type="Pfam" id="PF06470">
    <property type="entry name" value="SMC_hinge"/>
    <property type="match status" value="1"/>
</dbReference>
<dbReference type="PIRSF" id="PIRSF005719">
    <property type="entry name" value="SMC"/>
    <property type="match status" value="1"/>
</dbReference>
<dbReference type="GO" id="GO:0051301">
    <property type="term" value="P:cell division"/>
    <property type="evidence" value="ECO:0007669"/>
    <property type="project" value="UniProtKB-KW"/>
</dbReference>
<feature type="coiled-coil region" evidence="9">
    <location>
        <begin position="187"/>
        <end position="347"/>
    </location>
</feature>
<dbReference type="SUPFAM" id="SSF75553">
    <property type="entry name" value="Smc hinge domain"/>
    <property type="match status" value="1"/>
</dbReference>
<dbReference type="SUPFAM" id="SSF52540">
    <property type="entry name" value="P-loop containing nucleoside triphosphate hydrolases"/>
    <property type="match status" value="2"/>
</dbReference>
<name>A0A8H5EX45_9AGAR</name>
<dbReference type="GO" id="GO:0005634">
    <property type="term" value="C:nucleus"/>
    <property type="evidence" value="ECO:0007669"/>
    <property type="project" value="UniProtKB-SubCell"/>
</dbReference>
<protein>
    <recommendedName>
        <fullName evidence="8">Structural maintenance of chromosomes protein</fullName>
    </recommendedName>
</protein>
<dbReference type="Gene3D" id="1.20.1060.20">
    <property type="match status" value="1"/>
</dbReference>
<evidence type="ECO:0000256" key="10">
    <source>
        <dbReference type="SAM" id="MobiDB-lite"/>
    </source>
</evidence>
<evidence type="ECO:0000256" key="5">
    <source>
        <dbReference type="ARBA" id="ARBA00023054"/>
    </source>
</evidence>
<feature type="region of interest" description="Disordered" evidence="10">
    <location>
        <begin position="423"/>
        <end position="444"/>
    </location>
</feature>
<evidence type="ECO:0000256" key="4">
    <source>
        <dbReference type="ARBA" id="ARBA00022776"/>
    </source>
</evidence>
<evidence type="ECO:0000256" key="7">
    <source>
        <dbReference type="ARBA" id="ARBA00023306"/>
    </source>
</evidence>
<keyword evidence="7" id="KW-0131">Cell cycle</keyword>
<keyword evidence="5 9" id="KW-0175">Coiled coil</keyword>
<dbReference type="Gene3D" id="1.10.287.1490">
    <property type="match status" value="1"/>
</dbReference>
<dbReference type="Proteomes" id="UP000567179">
    <property type="component" value="Unassembled WGS sequence"/>
</dbReference>
<feature type="region of interest" description="Disordered" evidence="10">
    <location>
        <begin position="881"/>
        <end position="916"/>
    </location>
</feature>
<dbReference type="CDD" id="cd03272">
    <property type="entry name" value="ABC_SMC3_euk"/>
    <property type="match status" value="1"/>
</dbReference>
<dbReference type="PANTHER" id="PTHR43977">
    <property type="entry name" value="STRUCTURAL MAINTENANCE OF CHROMOSOMES PROTEIN 3"/>
    <property type="match status" value="1"/>
</dbReference>
<feature type="coiled-coil region" evidence="9">
    <location>
        <begin position="682"/>
        <end position="772"/>
    </location>
</feature>
<dbReference type="GO" id="GO:0051276">
    <property type="term" value="P:chromosome organization"/>
    <property type="evidence" value="ECO:0007669"/>
    <property type="project" value="InterPro"/>
</dbReference>
<dbReference type="EMBL" id="JAACJJ010000043">
    <property type="protein sequence ID" value="KAF5315253.1"/>
    <property type="molecule type" value="Genomic_DNA"/>
</dbReference>
<dbReference type="InterPro" id="IPR003395">
    <property type="entry name" value="RecF/RecN/SMC_N"/>
</dbReference>
<evidence type="ECO:0000256" key="6">
    <source>
        <dbReference type="ARBA" id="ARBA00023242"/>
    </source>
</evidence>
<dbReference type="Gene3D" id="3.40.50.300">
    <property type="entry name" value="P-loop containing nucleotide triphosphate hydrolases"/>
    <property type="match status" value="2"/>
</dbReference>
<dbReference type="GO" id="GO:0005524">
    <property type="term" value="F:ATP binding"/>
    <property type="evidence" value="ECO:0007669"/>
    <property type="project" value="InterPro"/>
</dbReference>
<dbReference type="InterPro" id="IPR027417">
    <property type="entry name" value="P-loop_NTPase"/>
</dbReference>
<comment type="similarity">
    <text evidence="2">Belongs to the SMC family. SMC3 subfamily.</text>
</comment>
<dbReference type="OrthoDB" id="431497at2759"/>
<dbReference type="Pfam" id="PF02463">
    <property type="entry name" value="SMC_N"/>
    <property type="match status" value="1"/>
</dbReference>
<evidence type="ECO:0000313" key="12">
    <source>
        <dbReference type="EMBL" id="KAF5315253.1"/>
    </source>
</evidence>
<evidence type="ECO:0000259" key="11">
    <source>
        <dbReference type="SMART" id="SM00968"/>
    </source>
</evidence>
<feature type="coiled-coil region" evidence="9">
    <location>
        <begin position="993"/>
        <end position="1027"/>
    </location>
</feature>
<dbReference type="GO" id="GO:0005694">
    <property type="term" value="C:chromosome"/>
    <property type="evidence" value="ECO:0007669"/>
    <property type="project" value="InterPro"/>
</dbReference>
<feature type="compositionally biased region" description="Basic and acidic residues" evidence="10">
    <location>
        <begin position="881"/>
        <end position="897"/>
    </location>
</feature>
<dbReference type="FunFam" id="3.40.50.300:FF:000424">
    <property type="entry name" value="Structural maintenance of chromosomes 3"/>
    <property type="match status" value="1"/>
</dbReference>
<feature type="domain" description="SMC hinge" evidence="11">
    <location>
        <begin position="523"/>
        <end position="636"/>
    </location>
</feature>
<evidence type="ECO:0000256" key="3">
    <source>
        <dbReference type="ARBA" id="ARBA00022618"/>
    </source>
</evidence>
<keyword evidence="6 8" id="KW-0539">Nucleus</keyword>